<dbReference type="Gene3D" id="3.30.565.10">
    <property type="entry name" value="Histidine kinase-like ATPase, C-terminal domain"/>
    <property type="match status" value="1"/>
</dbReference>
<evidence type="ECO:0000256" key="4">
    <source>
        <dbReference type="ARBA" id="ARBA00022679"/>
    </source>
</evidence>
<evidence type="ECO:0000256" key="7">
    <source>
        <dbReference type="ARBA" id="ARBA00022840"/>
    </source>
</evidence>
<keyword evidence="5" id="KW-0547">Nucleotide-binding</keyword>
<dbReference type="GO" id="GO:0046983">
    <property type="term" value="F:protein dimerization activity"/>
    <property type="evidence" value="ECO:0007669"/>
    <property type="project" value="InterPro"/>
</dbReference>
<feature type="domain" description="Signal transduction histidine kinase subgroup 3 dimerisation and phosphoacceptor" evidence="12">
    <location>
        <begin position="231"/>
        <end position="295"/>
    </location>
</feature>
<evidence type="ECO:0000259" key="11">
    <source>
        <dbReference type="Pfam" id="PF02518"/>
    </source>
</evidence>
<keyword evidence="14" id="KW-1185">Reference proteome</keyword>
<comment type="caution">
    <text evidence="13">The sequence shown here is derived from an EMBL/GenBank/DDBJ whole genome shotgun (WGS) entry which is preliminary data.</text>
</comment>
<evidence type="ECO:0000313" key="13">
    <source>
        <dbReference type="EMBL" id="RUQ97617.1"/>
    </source>
</evidence>
<feature type="transmembrane region" description="Helical" evidence="10">
    <location>
        <begin position="147"/>
        <end position="165"/>
    </location>
</feature>
<keyword evidence="4" id="KW-0808">Transferase</keyword>
<organism evidence="13 14">
    <name type="scientific">Labedella endophytica</name>
    <dbReference type="NCBI Taxonomy" id="1523160"/>
    <lineage>
        <taxon>Bacteria</taxon>
        <taxon>Bacillati</taxon>
        <taxon>Actinomycetota</taxon>
        <taxon>Actinomycetes</taxon>
        <taxon>Micrococcales</taxon>
        <taxon>Microbacteriaceae</taxon>
        <taxon>Labedella</taxon>
    </lineage>
</organism>
<evidence type="ECO:0000256" key="3">
    <source>
        <dbReference type="ARBA" id="ARBA00022553"/>
    </source>
</evidence>
<sequence length="451" mass="47380">MRRLTVSMRTRGAGARALRHPAWLTRRMASAHRTEDRTSSPRSRIVELLPPVLTLALAIGYVGLDLTDGFAEPVAGTIPPLVRGGLVAVQALALLARYRRPAAVFAVVVLLDLVILVTSAGELGTGAFAVMVAVYVLSRRVPRRRGYATIAIGAAATAIVSIAAGSVSPELTPLDGVFVALVRVIVQYAVPAAIGEYFLGRERLADALRTQAESVERERIERDQREVQAGRTALARELHDIAGHHLSGIIVSAQAASALTRSDPDRARETLLALQDDARTALADLRRTVGLLRHDDPSSDGTAAAPVAAPSIARVAALLDDARSRGVTVHDVLIGRPRPLGPLTETAAYRMVQESLANAVRHAPGATIDVRIEYSSDAVRLTVTNGPPADAAAAGRATATTADPGERERYGLAGMEERAGLVGGTLTTGPTADGGWSNSLLVPAPERGGTT</sequence>
<dbReference type="SUPFAM" id="SSF55874">
    <property type="entry name" value="ATPase domain of HSP90 chaperone/DNA topoisomerase II/histidine kinase"/>
    <property type="match status" value="1"/>
</dbReference>
<gene>
    <name evidence="13" type="ORF">ELQ94_15775</name>
</gene>
<dbReference type="OrthoDB" id="227596at2"/>
<evidence type="ECO:0000256" key="1">
    <source>
        <dbReference type="ARBA" id="ARBA00000085"/>
    </source>
</evidence>
<feature type="region of interest" description="Disordered" evidence="9">
    <location>
        <begin position="422"/>
        <end position="451"/>
    </location>
</feature>
<comment type="catalytic activity">
    <reaction evidence="1">
        <text>ATP + protein L-histidine = ADP + protein N-phospho-L-histidine.</text>
        <dbReference type="EC" id="2.7.13.3"/>
    </reaction>
</comment>
<feature type="domain" description="Histidine kinase/HSP90-like ATPase" evidence="11">
    <location>
        <begin position="346"/>
        <end position="443"/>
    </location>
</feature>
<dbReference type="InterPro" id="IPR036890">
    <property type="entry name" value="HATPase_C_sf"/>
</dbReference>
<dbReference type="GO" id="GO:0016020">
    <property type="term" value="C:membrane"/>
    <property type="evidence" value="ECO:0007669"/>
    <property type="project" value="InterPro"/>
</dbReference>
<dbReference type="EMBL" id="RZGZ01000005">
    <property type="protein sequence ID" value="RUQ97617.1"/>
    <property type="molecule type" value="Genomic_DNA"/>
</dbReference>
<dbReference type="InterPro" id="IPR003594">
    <property type="entry name" value="HATPase_dom"/>
</dbReference>
<keyword evidence="10" id="KW-0472">Membrane</keyword>
<dbReference type="Pfam" id="PF02518">
    <property type="entry name" value="HATPase_c"/>
    <property type="match status" value="1"/>
</dbReference>
<keyword evidence="3" id="KW-0597">Phosphoprotein</keyword>
<evidence type="ECO:0000256" key="9">
    <source>
        <dbReference type="SAM" id="MobiDB-lite"/>
    </source>
</evidence>
<evidence type="ECO:0000313" key="14">
    <source>
        <dbReference type="Proteomes" id="UP000274909"/>
    </source>
</evidence>
<dbReference type="EC" id="2.7.13.3" evidence="2"/>
<feature type="transmembrane region" description="Helical" evidence="10">
    <location>
        <begin position="102"/>
        <end position="135"/>
    </location>
</feature>
<dbReference type="GO" id="GO:0005524">
    <property type="term" value="F:ATP binding"/>
    <property type="evidence" value="ECO:0007669"/>
    <property type="project" value="UniProtKB-KW"/>
</dbReference>
<keyword evidence="8" id="KW-0902">Two-component regulatory system</keyword>
<evidence type="ECO:0000256" key="6">
    <source>
        <dbReference type="ARBA" id="ARBA00022777"/>
    </source>
</evidence>
<reference evidence="13 14" key="1">
    <citation type="submission" date="2018-12" db="EMBL/GenBank/DDBJ databases">
        <authorList>
            <person name="Li F."/>
        </authorList>
    </citation>
    <scope>NUCLEOTIDE SEQUENCE [LARGE SCALE GENOMIC DNA]</scope>
    <source>
        <strain evidence="13 14">EGI 6500705</strain>
    </source>
</reference>
<dbReference type="PANTHER" id="PTHR24421:SF10">
    <property type="entry name" value="NITRATE_NITRITE SENSOR PROTEIN NARQ"/>
    <property type="match status" value="1"/>
</dbReference>
<proteinExistence type="predicted"/>
<feature type="transmembrane region" description="Helical" evidence="10">
    <location>
        <begin position="177"/>
        <end position="199"/>
    </location>
</feature>
<dbReference type="GO" id="GO:0000155">
    <property type="term" value="F:phosphorelay sensor kinase activity"/>
    <property type="evidence" value="ECO:0007669"/>
    <property type="project" value="InterPro"/>
</dbReference>
<keyword evidence="10" id="KW-1133">Transmembrane helix</keyword>
<dbReference type="Gene3D" id="1.20.5.1930">
    <property type="match status" value="1"/>
</dbReference>
<evidence type="ECO:0000256" key="8">
    <source>
        <dbReference type="ARBA" id="ARBA00023012"/>
    </source>
</evidence>
<dbReference type="InterPro" id="IPR011712">
    <property type="entry name" value="Sig_transdc_His_kin_sub3_dim/P"/>
</dbReference>
<protein>
    <recommendedName>
        <fullName evidence="2">histidine kinase</fullName>
        <ecNumber evidence="2">2.7.13.3</ecNumber>
    </recommendedName>
</protein>
<dbReference type="Pfam" id="PF07730">
    <property type="entry name" value="HisKA_3"/>
    <property type="match status" value="1"/>
</dbReference>
<keyword evidence="6 13" id="KW-0418">Kinase</keyword>
<name>A0A433JP66_9MICO</name>
<evidence type="ECO:0000259" key="12">
    <source>
        <dbReference type="Pfam" id="PF07730"/>
    </source>
</evidence>
<dbReference type="CDD" id="cd16917">
    <property type="entry name" value="HATPase_UhpB-NarQ-NarX-like"/>
    <property type="match status" value="1"/>
</dbReference>
<dbReference type="AlphaFoldDB" id="A0A433JP66"/>
<evidence type="ECO:0000256" key="2">
    <source>
        <dbReference type="ARBA" id="ARBA00012438"/>
    </source>
</evidence>
<dbReference type="Proteomes" id="UP000274909">
    <property type="component" value="Unassembled WGS sequence"/>
</dbReference>
<accession>A0A433JP66</accession>
<feature type="transmembrane region" description="Helical" evidence="10">
    <location>
        <begin position="45"/>
        <end position="64"/>
    </location>
</feature>
<evidence type="ECO:0000256" key="5">
    <source>
        <dbReference type="ARBA" id="ARBA00022741"/>
    </source>
</evidence>
<keyword evidence="10" id="KW-0812">Transmembrane</keyword>
<keyword evidence="7" id="KW-0067">ATP-binding</keyword>
<dbReference type="InterPro" id="IPR050482">
    <property type="entry name" value="Sensor_HK_TwoCompSys"/>
</dbReference>
<evidence type="ECO:0000256" key="10">
    <source>
        <dbReference type="SAM" id="Phobius"/>
    </source>
</evidence>
<dbReference type="PANTHER" id="PTHR24421">
    <property type="entry name" value="NITRATE/NITRITE SENSOR PROTEIN NARX-RELATED"/>
    <property type="match status" value="1"/>
</dbReference>